<keyword evidence="1" id="KW-0645">Protease</keyword>
<name>A0AA41QND1_9HYPH</name>
<dbReference type="InterPro" id="IPR009197">
    <property type="entry name" value="MlrC"/>
</dbReference>
<dbReference type="GO" id="GO:0046872">
    <property type="term" value="F:metal ion binding"/>
    <property type="evidence" value="ECO:0007669"/>
    <property type="project" value="UniProtKB-KW"/>
</dbReference>
<evidence type="ECO:0000313" key="5">
    <source>
        <dbReference type="Proteomes" id="UP001156140"/>
    </source>
</evidence>
<evidence type="ECO:0000313" key="4">
    <source>
        <dbReference type="EMBL" id="MCI0126681.1"/>
    </source>
</evidence>
<feature type="domain" description="Microcystin LR degradation protein MlrC N-terminal" evidence="3">
    <location>
        <begin position="2"/>
        <end position="292"/>
    </location>
</feature>
<comment type="similarity">
    <text evidence="1">Belongs to the peptidase M81 family.</text>
</comment>
<keyword evidence="1" id="KW-0378">Hydrolase</keyword>
<evidence type="ECO:0000259" key="3">
    <source>
        <dbReference type="Pfam" id="PF07364"/>
    </source>
</evidence>
<dbReference type="AlphaFoldDB" id="A0AA41QND1"/>
<dbReference type="GO" id="GO:0006508">
    <property type="term" value="P:proteolysis"/>
    <property type="evidence" value="ECO:0007669"/>
    <property type="project" value="UniProtKB-KW"/>
</dbReference>
<dbReference type="InterPro" id="IPR015995">
    <property type="entry name" value="MlrC_N"/>
</dbReference>
<comment type="cofactor">
    <cofactor evidence="1">
        <name>Zn(2+)</name>
        <dbReference type="ChEBI" id="CHEBI:29105"/>
    </cofactor>
    <text evidence="1">Binds 1 zinc ion per subunit.</text>
</comment>
<gene>
    <name evidence="4" type="ORF">ML536_07570</name>
</gene>
<protein>
    <recommendedName>
        <fullName evidence="1">Microcystinase C</fullName>
        <shortName evidence="1">MlrC</shortName>
    </recommendedName>
</protein>
<comment type="function">
    <text evidence="1">Involved in peptidolytic degradation of cyclic heptapeptide hepatotoxin microcystin (MC).</text>
</comment>
<sequence>MLFAGLYHETHTFLSVPTTLAHFKAMAFNLGEDAIGRNLGNGSPSDGFLTTAREKGWRIIPTIQMAAMPGGPVTDEAIAAFDNVFFNVLEREVENIDGIFLVLHGAMVSESCDDVEGVLLKRIAKVLERRGRDVPVVGVLDLHANVSRDMVDFSTLLCAYRENPHTDARQTAVRATELFGRLMDGTRVRQVHRSTPYVLPPTGVGSMNDPMKSVLSAARRIEAEDPEILCINVMAGYAYSDIPDCGFSLNCSTAGSADQAARYLDELAGVLESHLAAGYPKENTLAEALAKADALPPGRGPILLIEPADNIGGGTPGDATDLLGPLVATGRKGVVAVINDPESVRQCAAAGIGAQVSLRIGGKTDEHHGQPVAFSGTVRNLTDGRFELELKNSHLASMIGTSADMGPSAVVENDQATILLTTMKTPPMDLGQVHSQGVRPEEAQYVVVKAAVSHKDAYDPIARASFYVDTAGLCTSNLNRLPYRKLAGKQLSL</sequence>
<comment type="caution">
    <text evidence="4">The sequence shown here is derived from an EMBL/GenBank/DDBJ whole genome shotgun (WGS) entry which is preliminary data.</text>
</comment>
<dbReference type="InterPro" id="IPR010799">
    <property type="entry name" value="MlrC_C"/>
</dbReference>
<feature type="domain" description="Microcystin LR degradation protein MlrC C-terminal" evidence="2">
    <location>
        <begin position="306"/>
        <end position="485"/>
    </location>
</feature>
<dbReference type="PIRSF" id="PIRSF012702">
    <property type="entry name" value="UCP012702"/>
    <property type="match status" value="1"/>
</dbReference>
<dbReference type="Pfam" id="PF07171">
    <property type="entry name" value="MlrC_C"/>
    <property type="match status" value="1"/>
</dbReference>
<accession>A0AA41QND1</accession>
<proteinExistence type="inferred from homology"/>
<organism evidence="4 5">
    <name type="scientific">Paradevosia shaoguanensis</name>
    <dbReference type="NCBI Taxonomy" id="1335043"/>
    <lineage>
        <taxon>Bacteria</taxon>
        <taxon>Pseudomonadati</taxon>
        <taxon>Pseudomonadota</taxon>
        <taxon>Alphaproteobacteria</taxon>
        <taxon>Hyphomicrobiales</taxon>
        <taxon>Devosiaceae</taxon>
        <taxon>Paradevosia</taxon>
    </lineage>
</organism>
<keyword evidence="1" id="KW-0479">Metal-binding</keyword>
<reference evidence="4" key="1">
    <citation type="submission" date="2022-03" db="EMBL/GenBank/DDBJ databases">
        <title>The complete genome sequence of a Methyloterrigena soli.</title>
        <authorList>
            <person name="Zi Z."/>
        </authorList>
    </citation>
    <scope>NUCLEOTIDE SEQUENCE</scope>
    <source>
        <strain evidence="4">M48</strain>
    </source>
</reference>
<evidence type="ECO:0000256" key="1">
    <source>
        <dbReference type="PIRNR" id="PIRNR012702"/>
    </source>
</evidence>
<dbReference type="EMBL" id="JALAZD010000001">
    <property type="protein sequence ID" value="MCI0126681.1"/>
    <property type="molecule type" value="Genomic_DNA"/>
</dbReference>
<dbReference type="Pfam" id="PF07364">
    <property type="entry name" value="DUF1485"/>
    <property type="match status" value="1"/>
</dbReference>
<dbReference type="RefSeq" id="WP_281736431.1">
    <property type="nucleotide sequence ID" value="NZ_JAKETQ010000001.1"/>
</dbReference>
<evidence type="ECO:0000259" key="2">
    <source>
        <dbReference type="Pfam" id="PF07171"/>
    </source>
</evidence>
<dbReference type="Proteomes" id="UP001156140">
    <property type="component" value="Unassembled WGS sequence"/>
</dbReference>
<keyword evidence="5" id="KW-1185">Reference proteome</keyword>
<keyword evidence="1" id="KW-0482">Metalloprotease</keyword>
<dbReference type="GO" id="GO:0008237">
    <property type="term" value="F:metallopeptidase activity"/>
    <property type="evidence" value="ECO:0007669"/>
    <property type="project" value="UniProtKB-KW"/>
</dbReference>